<dbReference type="GO" id="GO:0016020">
    <property type="term" value="C:membrane"/>
    <property type="evidence" value="ECO:0007669"/>
    <property type="project" value="UniProtKB-SubCell"/>
</dbReference>
<keyword evidence="6" id="KW-0449">Lipoprotein</keyword>
<dbReference type="Proteomes" id="UP000193411">
    <property type="component" value="Unassembled WGS sequence"/>
</dbReference>
<evidence type="ECO:0000256" key="8">
    <source>
        <dbReference type="RuleBase" id="RU079119"/>
    </source>
</evidence>
<dbReference type="Pfam" id="PF01529">
    <property type="entry name" value="DHHC"/>
    <property type="match status" value="1"/>
</dbReference>
<dbReference type="GO" id="GO:0019706">
    <property type="term" value="F:protein-cysteine S-palmitoyltransferase activity"/>
    <property type="evidence" value="ECO:0007669"/>
    <property type="project" value="UniProtKB-EC"/>
</dbReference>
<keyword evidence="8" id="KW-0012">Acyltransferase</keyword>
<accession>A0A1Y2I479</accession>
<evidence type="ECO:0000256" key="5">
    <source>
        <dbReference type="ARBA" id="ARBA00023139"/>
    </source>
</evidence>
<evidence type="ECO:0000256" key="3">
    <source>
        <dbReference type="ARBA" id="ARBA00022989"/>
    </source>
</evidence>
<keyword evidence="8" id="KW-0808">Transferase</keyword>
<gene>
    <name evidence="10" type="ORF">BCR44DRAFT_1099684</name>
</gene>
<dbReference type="EMBL" id="MCFL01000002">
    <property type="protein sequence ID" value="ORZ40751.1"/>
    <property type="molecule type" value="Genomic_DNA"/>
</dbReference>
<evidence type="ECO:0000313" key="11">
    <source>
        <dbReference type="Proteomes" id="UP000193411"/>
    </source>
</evidence>
<evidence type="ECO:0000256" key="4">
    <source>
        <dbReference type="ARBA" id="ARBA00023136"/>
    </source>
</evidence>
<organism evidence="10 11">
    <name type="scientific">Catenaria anguillulae PL171</name>
    <dbReference type="NCBI Taxonomy" id="765915"/>
    <lineage>
        <taxon>Eukaryota</taxon>
        <taxon>Fungi</taxon>
        <taxon>Fungi incertae sedis</taxon>
        <taxon>Blastocladiomycota</taxon>
        <taxon>Blastocladiomycetes</taxon>
        <taxon>Blastocladiales</taxon>
        <taxon>Catenariaceae</taxon>
        <taxon>Catenaria</taxon>
    </lineage>
</organism>
<protein>
    <recommendedName>
        <fullName evidence="8">Palmitoyltransferase</fullName>
        <ecNumber evidence="8">2.3.1.225</ecNumber>
    </recommendedName>
</protein>
<keyword evidence="4 8" id="KW-0472">Membrane</keyword>
<dbReference type="EC" id="2.3.1.225" evidence="8"/>
<comment type="catalytic activity">
    <reaction evidence="7 8">
        <text>L-cysteinyl-[protein] + hexadecanoyl-CoA = S-hexadecanoyl-L-cysteinyl-[protein] + CoA</text>
        <dbReference type="Rhea" id="RHEA:36683"/>
        <dbReference type="Rhea" id="RHEA-COMP:10131"/>
        <dbReference type="Rhea" id="RHEA-COMP:11032"/>
        <dbReference type="ChEBI" id="CHEBI:29950"/>
        <dbReference type="ChEBI" id="CHEBI:57287"/>
        <dbReference type="ChEBI" id="CHEBI:57379"/>
        <dbReference type="ChEBI" id="CHEBI:74151"/>
        <dbReference type="EC" id="2.3.1.225"/>
    </reaction>
</comment>
<comment type="subcellular location">
    <subcellularLocation>
        <location evidence="1">Membrane</location>
        <topology evidence="1">Multi-pass membrane protein</topology>
    </subcellularLocation>
</comment>
<dbReference type="InterPro" id="IPR001594">
    <property type="entry name" value="Palmitoyltrfase_DHHC"/>
</dbReference>
<comment type="caution">
    <text evidence="10">The sequence shown here is derived from an EMBL/GenBank/DDBJ whole genome shotgun (WGS) entry which is preliminary data.</text>
</comment>
<comment type="similarity">
    <text evidence="8">Belongs to the DHHC palmitoyltransferase family.</text>
</comment>
<reference evidence="10 11" key="1">
    <citation type="submission" date="2016-07" db="EMBL/GenBank/DDBJ databases">
        <title>Pervasive Adenine N6-methylation of Active Genes in Fungi.</title>
        <authorList>
            <consortium name="DOE Joint Genome Institute"/>
            <person name="Mondo S.J."/>
            <person name="Dannebaum R.O."/>
            <person name="Kuo R.C."/>
            <person name="Labutti K."/>
            <person name="Haridas S."/>
            <person name="Kuo A."/>
            <person name="Salamov A."/>
            <person name="Ahrendt S.R."/>
            <person name="Lipzen A."/>
            <person name="Sullivan W."/>
            <person name="Andreopoulos W.B."/>
            <person name="Clum A."/>
            <person name="Lindquist E."/>
            <person name="Daum C."/>
            <person name="Ramamoorthy G.K."/>
            <person name="Gryganskyi A."/>
            <person name="Culley D."/>
            <person name="Magnuson J.K."/>
            <person name="James T.Y."/>
            <person name="O'Malley M.A."/>
            <person name="Stajich J.E."/>
            <person name="Spatafora J.W."/>
            <person name="Visel A."/>
            <person name="Grigoriev I.V."/>
        </authorList>
    </citation>
    <scope>NUCLEOTIDE SEQUENCE [LARGE SCALE GENOMIC DNA]</scope>
    <source>
        <strain evidence="10 11">PL171</strain>
    </source>
</reference>
<feature type="transmembrane region" description="Helical" evidence="8">
    <location>
        <begin position="18"/>
        <end position="37"/>
    </location>
</feature>
<evidence type="ECO:0000256" key="1">
    <source>
        <dbReference type="ARBA" id="ARBA00004141"/>
    </source>
</evidence>
<sequence length="164" mass="18194">MFWPRVCSCIGRHNYRPFFLLVSLGALNLYLGAWLAFHLTTLYSLYPSLGQLNPSFPQIGIDAAQFGVQNTSILLGVLGAFYLVAAALVTYLLGFHVRLYFSGGLTTFEWLVSDRDRKMALDAKRRYQPGRIIRAASTSSTIRGPWTCRSRASVARVAAATPTL</sequence>
<name>A0A1Y2I479_9FUNG</name>
<keyword evidence="11" id="KW-1185">Reference proteome</keyword>
<proteinExistence type="inferred from homology"/>
<dbReference type="OrthoDB" id="9909019at2759"/>
<feature type="transmembrane region" description="Helical" evidence="8">
    <location>
        <begin position="73"/>
        <end position="93"/>
    </location>
</feature>
<evidence type="ECO:0000313" key="10">
    <source>
        <dbReference type="EMBL" id="ORZ40751.1"/>
    </source>
</evidence>
<keyword evidence="2 8" id="KW-0812">Transmembrane</keyword>
<evidence type="ECO:0000259" key="9">
    <source>
        <dbReference type="Pfam" id="PF01529"/>
    </source>
</evidence>
<keyword evidence="3 8" id="KW-1133">Transmembrane helix</keyword>
<evidence type="ECO:0000256" key="6">
    <source>
        <dbReference type="ARBA" id="ARBA00023288"/>
    </source>
</evidence>
<feature type="domain" description="Palmitoyltransferase DHHC" evidence="9">
    <location>
        <begin position="6"/>
        <end position="111"/>
    </location>
</feature>
<evidence type="ECO:0000256" key="2">
    <source>
        <dbReference type="ARBA" id="ARBA00022692"/>
    </source>
</evidence>
<keyword evidence="5" id="KW-0564">Palmitate</keyword>
<evidence type="ECO:0000256" key="7">
    <source>
        <dbReference type="ARBA" id="ARBA00048048"/>
    </source>
</evidence>
<dbReference type="AlphaFoldDB" id="A0A1Y2I479"/>
<comment type="domain">
    <text evidence="8">The DHHC domain is required for palmitoyltransferase activity.</text>
</comment>